<dbReference type="Gene3D" id="3.30.420.10">
    <property type="entry name" value="Ribonuclease H-like superfamily/Ribonuclease H"/>
    <property type="match status" value="1"/>
</dbReference>
<evidence type="ECO:0000313" key="2">
    <source>
        <dbReference type="Proteomes" id="UP000663842"/>
    </source>
</evidence>
<gene>
    <name evidence="1" type="ORF">UXM345_LOCUS1451</name>
</gene>
<dbReference type="Proteomes" id="UP000663842">
    <property type="component" value="Unassembled WGS sequence"/>
</dbReference>
<name>A0A818XLN6_9BILA</name>
<organism evidence="1 2">
    <name type="scientific">Rotaria magnacalcarata</name>
    <dbReference type="NCBI Taxonomy" id="392030"/>
    <lineage>
        <taxon>Eukaryota</taxon>
        <taxon>Metazoa</taxon>
        <taxon>Spiralia</taxon>
        <taxon>Gnathifera</taxon>
        <taxon>Rotifera</taxon>
        <taxon>Eurotatoria</taxon>
        <taxon>Bdelloidea</taxon>
        <taxon>Philodinida</taxon>
        <taxon>Philodinidae</taxon>
        <taxon>Rotaria</taxon>
    </lineage>
</organism>
<dbReference type="GO" id="GO:0003676">
    <property type="term" value="F:nucleic acid binding"/>
    <property type="evidence" value="ECO:0007669"/>
    <property type="project" value="InterPro"/>
</dbReference>
<protein>
    <submittedName>
        <fullName evidence="1">Uncharacterized protein</fullName>
    </submittedName>
</protein>
<proteinExistence type="predicted"/>
<accession>A0A818XLN6</accession>
<comment type="caution">
    <text evidence="1">The sequence shown here is derived from an EMBL/GenBank/DDBJ whole genome shotgun (WGS) entry which is preliminary data.</text>
</comment>
<dbReference type="InterPro" id="IPR036397">
    <property type="entry name" value="RNaseH_sf"/>
</dbReference>
<evidence type="ECO:0000313" key="1">
    <source>
        <dbReference type="EMBL" id="CAF3741410.1"/>
    </source>
</evidence>
<sequence length="382" mass="43100">MSKPLLTEHHRQNRLRCAQHHKATDSNQVIFSDETAVRLNSVKGLVWNFPGNRKSRSYCQASNQGECLGLFLNSECTTTPLQRAPRISSVLEPINYSSIKITQCDMSEQLSIYDQGSSSILVPHLPETQMIGNAIQTLYSEQVENSSNVAYDAVPDQCNWNETGIKLFENILSKCLPINVISNFLTPSFSSPSKKRKFIIERPHGESLTSMDAIYIINQKEKTRNPPRLLQRKQQKPGKLQRNGITFMKVLQDGPKTLTKPTFETFDVEEASNDTNANVMPMISCHSNVPYIPSQMPYSTEIHAPYGYNQSLKDFYSYAQPPITCHRCNQEILNGSYAKCTTCIKVCCANCSQVFYSLSTANFTCEQCSLQSYLDLTAKVRN</sequence>
<dbReference type="AlphaFoldDB" id="A0A818XLN6"/>
<dbReference type="EMBL" id="CAJOBF010000079">
    <property type="protein sequence ID" value="CAF3741410.1"/>
    <property type="molecule type" value="Genomic_DNA"/>
</dbReference>
<reference evidence="1" key="1">
    <citation type="submission" date="2021-02" db="EMBL/GenBank/DDBJ databases">
        <authorList>
            <person name="Nowell W R."/>
        </authorList>
    </citation>
    <scope>NUCLEOTIDE SEQUENCE</scope>
</reference>